<evidence type="ECO:0000256" key="1">
    <source>
        <dbReference type="ARBA" id="ARBA00022490"/>
    </source>
</evidence>
<feature type="region of interest" description="Disordered" evidence="6">
    <location>
        <begin position="287"/>
        <end position="320"/>
    </location>
</feature>
<evidence type="ECO:0000313" key="8">
    <source>
        <dbReference type="EMBL" id="EJK76453.1"/>
    </source>
</evidence>
<feature type="non-terminal residue" evidence="8">
    <location>
        <position position="1"/>
    </location>
</feature>
<dbReference type="GO" id="GO:0002939">
    <property type="term" value="P:tRNA N1-guanine methylation"/>
    <property type="evidence" value="ECO:0007669"/>
    <property type="project" value="TreeGrafter"/>
</dbReference>
<accession>K0TCI7</accession>
<evidence type="ECO:0000256" key="2">
    <source>
        <dbReference type="ARBA" id="ARBA00022603"/>
    </source>
</evidence>
<dbReference type="Proteomes" id="UP000266841">
    <property type="component" value="Unassembled WGS sequence"/>
</dbReference>
<keyword evidence="1" id="KW-0963">Cytoplasm</keyword>
<keyword evidence="2" id="KW-0489">Methyltransferase</keyword>
<dbReference type="Gene3D" id="3.40.50.150">
    <property type="entry name" value="Vaccinia Virus protein VP39"/>
    <property type="match status" value="1"/>
</dbReference>
<feature type="compositionally biased region" description="Gly residues" evidence="6">
    <location>
        <begin position="343"/>
        <end position="357"/>
    </location>
</feature>
<keyword evidence="9" id="KW-1185">Reference proteome</keyword>
<evidence type="ECO:0000256" key="6">
    <source>
        <dbReference type="SAM" id="MobiDB-lite"/>
    </source>
</evidence>
<evidence type="ECO:0000256" key="5">
    <source>
        <dbReference type="ARBA" id="ARBA00022694"/>
    </source>
</evidence>
<dbReference type="PANTHER" id="PTHR23245:SF36">
    <property type="entry name" value="TRNA (GUANINE(37)-N1)-METHYLTRANSFERASE"/>
    <property type="match status" value="1"/>
</dbReference>
<keyword evidence="5" id="KW-0819">tRNA processing</keyword>
<comment type="caution">
    <text evidence="8">The sequence shown here is derived from an EMBL/GenBank/DDBJ whole genome shotgun (WGS) entry which is preliminary data.</text>
</comment>
<evidence type="ECO:0000256" key="3">
    <source>
        <dbReference type="ARBA" id="ARBA00022679"/>
    </source>
</evidence>
<dbReference type="AlphaFoldDB" id="K0TCI7"/>
<keyword evidence="3" id="KW-0808">Transferase</keyword>
<keyword evidence="4" id="KW-0949">S-adenosyl-L-methionine</keyword>
<dbReference type="InterPro" id="IPR029063">
    <property type="entry name" value="SAM-dependent_MTases_sf"/>
</dbReference>
<dbReference type="Pfam" id="PF02475">
    <property type="entry name" value="TRM5-TYW2_MTfase"/>
    <property type="match status" value="1"/>
</dbReference>
<dbReference type="eggNOG" id="KOG2078">
    <property type="taxonomic scope" value="Eukaryota"/>
</dbReference>
<dbReference type="OrthoDB" id="408788at2759"/>
<dbReference type="GO" id="GO:0005737">
    <property type="term" value="C:cytoplasm"/>
    <property type="evidence" value="ECO:0007669"/>
    <property type="project" value="TreeGrafter"/>
</dbReference>
<gene>
    <name evidence="8" type="ORF">THAOC_01787</name>
</gene>
<organism evidence="8 9">
    <name type="scientific">Thalassiosira oceanica</name>
    <name type="common">Marine diatom</name>
    <dbReference type="NCBI Taxonomy" id="159749"/>
    <lineage>
        <taxon>Eukaryota</taxon>
        <taxon>Sar</taxon>
        <taxon>Stramenopiles</taxon>
        <taxon>Ochrophyta</taxon>
        <taxon>Bacillariophyta</taxon>
        <taxon>Coscinodiscophyceae</taxon>
        <taxon>Thalassiosirophycidae</taxon>
        <taxon>Thalassiosirales</taxon>
        <taxon>Thalassiosiraceae</taxon>
        <taxon>Thalassiosira</taxon>
    </lineage>
</organism>
<dbReference type="PANTHER" id="PTHR23245">
    <property type="entry name" value="TRNA METHYLTRANSFERASE"/>
    <property type="match status" value="1"/>
</dbReference>
<sequence length="536" mass="56737">VQVPHREGRAGEEPAEDTRRGEQDGKHRERVQDVPHGDHRGGGVRRGGGREDVPWGGAGRRRRGEVRGGGGAAGPPMIVVGPQHGGIMEVEVREHGCRFALDFARVYFNSRLSGEHSRLVREIVRDAEAARQRSSEGGGGKKRPCVVADVMAGVGPFAVPLTSPAAGHFDPSSVDIVCHANDLNPVSHEYLCRNAKLNRCYSDKLLTYNLDGREFIRRMSDERVDVDHFIMNLPASAPEFLDAFRGYDFLHRDRTPRVHVHCFGEKARDAADAARVESDLAARCEAARGRREGCRPGGRGRRRRRRVRGEGGQGRRAEEEHVLLQLRPAPVRGGAGRVEAAGGRSGWSRGTGRGAGRTGPPPRSGAEGNGAWQIQAINFKVSYEVRAIKSGPLSRALSLLATSALRVLVDVHALGVGQALVRVIPPVAPADGRVLHGAHRVRIGLVDANALGVVLVLAVVVLDLAEETRAADGLVGVVAGLPEHGRVGILAGGVVLDVDAGGPGRAGVGVGLAVASAVCFGSGLCVGDSSGVKTQA</sequence>
<protein>
    <recommendedName>
        <fullName evidence="7">SAM-dependent methyltransferase TRM5/TYW2-type domain-containing protein</fullName>
    </recommendedName>
</protein>
<proteinExistence type="predicted"/>
<dbReference type="SUPFAM" id="SSF53335">
    <property type="entry name" value="S-adenosyl-L-methionine-dependent methyltransferases"/>
    <property type="match status" value="1"/>
</dbReference>
<feature type="region of interest" description="Disordered" evidence="6">
    <location>
        <begin position="1"/>
        <end position="77"/>
    </location>
</feature>
<name>K0TCI7_THAOC</name>
<dbReference type="InterPro" id="IPR030382">
    <property type="entry name" value="MeTrfase_TRM5/TYW2"/>
</dbReference>
<reference evidence="8 9" key="1">
    <citation type="journal article" date="2012" name="Genome Biol.">
        <title>Genome and low-iron response of an oceanic diatom adapted to chronic iron limitation.</title>
        <authorList>
            <person name="Lommer M."/>
            <person name="Specht M."/>
            <person name="Roy A.S."/>
            <person name="Kraemer L."/>
            <person name="Andreson R."/>
            <person name="Gutowska M.A."/>
            <person name="Wolf J."/>
            <person name="Bergner S.V."/>
            <person name="Schilhabel M.B."/>
            <person name="Klostermeier U.C."/>
            <person name="Beiko R.G."/>
            <person name="Rosenstiel P."/>
            <person name="Hippler M."/>
            <person name="Laroche J."/>
        </authorList>
    </citation>
    <scope>NUCLEOTIDE SEQUENCE [LARGE SCALE GENOMIC DNA]</scope>
    <source>
        <strain evidence="8 9">CCMP1005</strain>
    </source>
</reference>
<feature type="compositionally biased region" description="Basic and acidic residues" evidence="6">
    <location>
        <begin position="1"/>
        <end position="41"/>
    </location>
</feature>
<feature type="region of interest" description="Disordered" evidence="6">
    <location>
        <begin position="333"/>
        <end position="369"/>
    </location>
</feature>
<evidence type="ECO:0000256" key="4">
    <source>
        <dbReference type="ARBA" id="ARBA00022691"/>
    </source>
</evidence>
<feature type="compositionally biased region" description="Basic residues" evidence="6">
    <location>
        <begin position="298"/>
        <end position="307"/>
    </location>
</feature>
<feature type="domain" description="SAM-dependent methyltransferase TRM5/TYW2-type" evidence="7">
    <location>
        <begin position="88"/>
        <end position="323"/>
    </location>
</feature>
<evidence type="ECO:0000313" key="9">
    <source>
        <dbReference type="Proteomes" id="UP000266841"/>
    </source>
</evidence>
<dbReference type="PROSITE" id="PS51684">
    <property type="entry name" value="SAM_MT_TRM5_TYW2"/>
    <property type="match status" value="1"/>
</dbReference>
<dbReference type="EMBL" id="AGNL01002129">
    <property type="protein sequence ID" value="EJK76453.1"/>
    <property type="molecule type" value="Genomic_DNA"/>
</dbReference>
<dbReference type="InterPro" id="IPR056743">
    <property type="entry name" value="TRM5-TYW2-like_MTfase"/>
</dbReference>
<dbReference type="GO" id="GO:0008175">
    <property type="term" value="F:tRNA methyltransferase activity"/>
    <property type="evidence" value="ECO:0007669"/>
    <property type="project" value="TreeGrafter"/>
</dbReference>
<evidence type="ECO:0000259" key="7">
    <source>
        <dbReference type="PROSITE" id="PS51684"/>
    </source>
</evidence>